<dbReference type="Proteomes" id="UP000625711">
    <property type="component" value="Unassembled WGS sequence"/>
</dbReference>
<protein>
    <submittedName>
        <fullName evidence="2">Uncharacterized protein</fullName>
    </submittedName>
</protein>
<gene>
    <name evidence="2" type="ORF">GWI33_002377</name>
</gene>
<evidence type="ECO:0000313" key="3">
    <source>
        <dbReference type="Proteomes" id="UP000625711"/>
    </source>
</evidence>
<organism evidence="2 3">
    <name type="scientific">Rhynchophorus ferrugineus</name>
    <name type="common">Red palm weevil</name>
    <name type="synonym">Curculio ferrugineus</name>
    <dbReference type="NCBI Taxonomy" id="354439"/>
    <lineage>
        <taxon>Eukaryota</taxon>
        <taxon>Metazoa</taxon>
        <taxon>Ecdysozoa</taxon>
        <taxon>Arthropoda</taxon>
        <taxon>Hexapoda</taxon>
        <taxon>Insecta</taxon>
        <taxon>Pterygota</taxon>
        <taxon>Neoptera</taxon>
        <taxon>Endopterygota</taxon>
        <taxon>Coleoptera</taxon>
        <taxon>Polyphaga</taxon>
        <taxon>Cucujiformia</taxon>
        <taxon>Curculionidae</taxon>
        <taxon>Dryophthorinae</taxon>
        <taxon>Rhynchophorus</taxon>
    </lineage>
</organism>
<dbReference type="EMBL" id="JAACXV010000166">
    <property type="protein sequence ID" value="KAF7282550.1"/>
    <property type="molecule type" value="Genomic_DNA"/>
</dbReference>
<proteinExistence type="predicted"/>
<reference evidence="2" key="1">
    <citation type="submission" date="2020-08" db="EMBL/GenBank/DDBJ databases">
        <title>Genome sequencing and assembly of the red palm weevil Rhynchophorus ferrugineus.</title>
        <authorList>
            <person name="Dias G.B."/>
            <person name="Bergman C.M."/>
            <person name="Manee M."/>
        </authorList>
    </citation>
    <scope>NUCLEOTIDE SEQUENCE</scope>
    <source>
        <strain evidence="2">AA-2017</strain>
        <tissue evidence="2">Whole larva</tissue>
    </source>
</reference>
<comment type="caution">
    <text evidence="2">The sequence shown here is derived from an EMBL/GenBank/DDBJ whole genome shotgun (WGS) entry which is preliminary data.</text>
</comment>
<accession>A0A834IR47</accession>
<keyword evidence="3" id="KW-1185">Reference proteome</keyword>
<sequence length="117" mass="13969">MNLHFHHYVNRNVASRLVPSDIKRTRINRYEISADDIAAVAGERIYVNAKIVMNVTMPRKIYVRPRQWDTNYNQFNEDMRVFRRYVPLFVVSFESNQKRGGDTDEEEQDEKKSETEI</sequence>
<feature type="region of interest" description="Disordered" evidence="1">
    <location>
        <begin position="97"/>
        <end position="117"/>
    </location>
</feature>
<evidence type="ECO:0000313" key="2">
    <source>
        <dbReference type="EMBL" id="KAF7282550.1"/>
    </source>
</evidence>
<name>A0A834IR47_RHYFE</name>
<dbReference type="AlphaFoldDB" id="A0A834IR47"/>
<evidence type="ECO:0000256" key="1">
    <source>
        <dbReference type="SAM" id="MobiDB-lite"/>
    </source>
</evidence>